<evidence type="ECO:0000313" key="3">
    <source>
        <dbReference type="Proteomes" id="UP001238088"/>
    </source>
</evidence>
<dbReference type="RefSeq" id="WP_307473130.1">
    <property type="nucleotide sequence ID" value="NZ_JAUSUB010000004.1"/>
</dbReference>
<dbReference type="Pfam" id="PF12438">
    <property type="entry name" value="DUF3679"/>
    <property type="match status" value="1"/>
</dbReference>
<gene>
    <name evidence="2" type="ORF">J2S17_001385</name>
</gene>
<sequence>MKMFMFKLSCLIALMFVSVLFGMQKANDGIHNMRGYEDPAYKSALTVGETADGELQAAILGEDVSSHDLEGKKDQLEKMQVYNFFSSLGKGLSEGTRSLTEKGINYISELIQEK</sequence>
<feature type="chain" id="PRO_5045095063" description="DUF3679 domain-containing protein" evidence="1">
    <location>
        <begin position="27"/>
        <end position="114"/>
    </location>
</feature>
<keyword evidence="3" id="KW-1185">Reference proteome</keyword>
<dbReference type="InterPro" id="IPR020534">
    <property type="entry name" value="Uncharacterised_YqxA"/>
</dbReference>
<feature type="signal peptide" evidence="1">
    <location>
        <begin position="1"/>
        <end position="26"/>
    </location>
</feature>
<accession>A0ABU0AE37</accession>
<keyword evidence="1" id="KW-0732">Signal</keyword>
<evidence type="ECO:0000256" key="1">
    <source>
        <dbReference type="SAM" id="SignalP"/>
    </source>
</evidence>
<reference evidence="2 3" key="1">
    <citation type="submission" date="2023-07" db="EMBL/GenBank/DDBJ databases">
        <title>Genomic Encyclopedia of Type Strains, Phase IV (KMG-IV): sequencing the most valuable type-strain genomes for metagenomic binning, comparative biology and taxonomic classification.</title>
        <authorList>
            <person name="Goeker M."/>
        </authorList>
    </citation>
    <scope>NUCLEOTIDE SEQUENCE [LARGE SCALE GENOMIC DNA]</scope>
    <source>
        <strain evidence="2 3">DSM 23494</strain>
    </source>
</reference>
<protein>
    <recommendedName>
        <fullName evidence="4">DUF3679 domain-containing protein</fullName>
    </recommendedName>
</protein>
<dbReference type="EMBL" id="JAUSUB010000004">
    <property type="protein sequence ID" value="MDQ0269514.1"/>
    <property type="molecule type" value="Genomic_DNA"/>
</dbReference>
<evidence type="ECO:0000313" key="2">
    <source>
        <dbReference type="EMBL" id="MDQ0269514.1"/>
    </source>
</evidence>
<dbReference type="Proteomes" id="UP001238088">
    <property type="component" value="Unassembled WGS sequence"/>
</dbReference>
<name>A0ABU0AE37_9BACI</name>
<evidence type="ECO:0008006" key="4">
    <source>
        <dbReference type="Google" id="ProtNLM"/>
    </source>
</evidence>
<organism evidence="2 3">
    <name type="scientific">Cytobacillus purgationiresistens</name>
    <dbReference type="NCBI Taxonomy" id="863449"/>
    <lineage>
        <taxon>Bacteria</taxon>
        <taxon>Bacillati</taxon>
        <taxon>Bacillota</taxon>
        <taxon>Bacilli</taxon>
        <taxon>Bacillales</taxon>
        <taxon>Bacillaceae</taxon>
        <taxon>Cytobacillus</taxon>
    </lineage>
</organism>
<comment type="caution">
    <text evidence="2">The sequence shown here is derived from an EMBL/GenBank/DDBJ whole genome shotgun (WGS) entry which is preliminary data.</text>
</comment>
<proteinExistence type="predicted"/>